<dbReference type="PANTHER" id="PTHR30483">
    <property type="entry name" value="LEUCINE-SPECIFIC-BINDING PROTEIN"/>
    <property type="match status" value="1"/>
</dbReference>
<feature type="domain" description="Leucine-binding protein" evidence="6">
    <location>
        <begin position="27"/>
        <end position="370"/>
    </location>
</feature>
<keyword evidence="4" id="KW-0029">Amino-acid transport</keyword>
<dbReference type="InterPro" id="IPR051010">
    <property type="entry name" value="BCAA_transport"/>
</dbReference>
<evidence type="ECO:0000256" key="5">
    <source>
        <dbReference type="SAM" id="SignalP"/>
    </source>
</evidence>
<sequence>MKTMNWSILVGLATVLAAPPALAQDALKIGLTGALTGPVAGTYAPAVEGLRLYIDRLNKAGGVNGRQIELLLQDDASEPSRAAANAKRFLTQDGVVMLLNASLSSTYAPTIAEAKRAGVPLLFTAAACPPEVFPPADPNLFCTTAFGTEYDSRAALNFIKETAGTEVKIGFQAMAIPVSRGEIDYAENLAKGMGMTSVAKEITPPPAPDYSPFASNISSAGAEWVWSWAPWGSQIKTFEALRRLGWEGNYLAWAHLEAESELERVKDPGFYVLGANALFAEDLPVMQEITDAAQAAGAEYPANQMTEGWIAGMVIEAALASAEDPGSADSVREAMSGLSVDTKGLRGGSLEWTEENHFRTQQHYKVYRWNPESEGIETVSGWTTFDVE</sequence>
<comment type="caution">
    <text evidence="7">The sequence shown here is derived from an EMBL/GenBank/DDBJ whole genome shotgun (WGS) entry which is preliminary data.</text>
</comment>
<dbReference type="PRINTS" id="PR00337">
    <property type="entry name" value="LEUILEVALBP"/>
</dbReference>
<feature type="signal peptide" evidence="5">
    <location>
        <begin position="1"/>
        <end position="23"/>
    </location>
</feature>
<dbReference type="SUPFAM" id="SSF53822">
    <property type="entry name" value="Periplasmic binding protein-like I"/>
    <property type="match status" value="1"/>
</dbReference>
<reference evidence="7" key="1">
    <citation type="submission" date="2022-08" db="EMBL/GenBank/DDBJ databases">
        <title>Chelativorans sichuanense sp. nov., a paraffin oil-degrading bacterium isolated from a mixture of oil-based drill cuttings and paddy soil.</title>
        <authorList>
            <person name="Yu J."/>
            <person name="Liu H."/>
            <person name="Chen Q."/>
        </authorList>
    </citation>
    <scope>NUCLEOTIDE SEQUENCE</scope>
    <source>
        <strain evidence="7">SCAU 2101</strain>
    </source>
</reference>
<organism evidence="7 8">
    <name type="scientific">Chelativorans petroleitrophicus</name>
    <dbReference type="NCBI Taxonomy" id="2975484"/>
    <lineage>
        <taxon>Bacteria</taxon>
        <taxon>Pseudomonadati</taxon>
        <taxon>Pseudomonadota</taxon>
        <taxon>Alphaproteobacteria</taxon>
        <taxon>Hyphomicrobiales</taxon>
        <taxon>Phyllobacteriaceae</taxon>
        <taxon>Chelativorans</taxon>
    </lineage>
</organism>
<dbReference type="RefSeq" id="WP_261515393.1">
    <property type="nucleotide sequence ID" value="NZ_JAODNV010000009.1"/>
</dbReference>
<evidence type="ECO:0000259" key="6">
    <source>
        <dbReference type="Pfam" id="PF13458"/>
    </source>
</evidence>
<keyword evidence="3 5" id="KW-0732">Signal</keyword>
<dbReference type="InterPro" id="IPR000709">
    <property type="entry name" value="Leu_Ile_Val-bd"/>
</dbReference>
<keyword evidence="8" id="KW-1185">Reference proteome</keyword>
<name>A0A9X2X7S3_9HYPH</name>
<evidence type="ECO:0000256" key="2">
    <source>
        <dbReference type="ARBA" id="ARBA00022448"/>
    </source>
</evidence>
<feature type="chain" id="PRO_5040880281" evidence="5">
    <location>
        <begin position="24"/>
        <end position="388"/>
    </location>
</feature>
<dbReference type="Gene3D" id="3.40.50.2300">
    <property type="match status" value="3"/>
</dbReference>
<evidence type="ECO:0000256" key="4">
    <source>
        <dbReference type="ARBA" id="ARBA00022970"/>
    </source>
</evidence>
<dbReference type="Proteomes" id="UP001149009">
    <property type="component" value="Unassembled WGS sequence"/>
</dbReference>
<dbReference type="InterPro" id="IPR028081">
    <property type="entry name" value="Leu-bd"/>
</dbReference>
<evidence type="ECO:0000256" key="1">
    <source>
        <dbReference type="ARBA" id="ARBA00010062"/>
    </source>
</evidence>
<accession>A0A9X2X7S3</accession>
<evidence type="ECO:0000256" key="3">
    <source>
        <dbReference type="ARBA" id="ARBA00022729"/>
    </source>
</evidence>
<dbReference type="GO" id="GO:0006865">
    <property type="term" value="P:amino acid transport"/>
    <property type="evidence" value="ECO:0007669"/>
    <property type="project" value="UniProtKB-KW"/>
</dbReference>
<dbReference type="InterPro" id="IPR028082">
    <property type="entry name" value="Peripla_BP_I"/>
</dbReference>
<proteinExistence type="inferred from homology"/>
<evidence type="ECO:0000313" key="8">
    <source>
        <dbReference type="Proteomes" id="UP001149009"/>
    </source>
</evidence>
<comment type="similarity">
    <text evidence="1">Belongs to the leucine-binding protein family.</text>
</comment>
<evidence type="ECO:0000313" key="7">
    <source>
        <dbReference type="EMBL" id="MCT8990520.1"/>
    </source>
</evidence>
<dbReference type="EMBL" id="JAODNV010000009">
    <property type="protein sequence ID" value="MCT8990520.1"/>
    <property type="molecule type" value="Genomic_DNA"/>
</dbReference>
<protein>
    <submittedName>
        <fullName evidence="7">ABC transporter substrate-binding protein</fullName>
    </submittedName>
</protein>
<dbReference type="AlphaFoldDB" id="A0A9X2X7S3"/>
<dbReference type="Pfam" id="PF13458">
    <property type="entry name" value="Peripla_BP_6"/>
    <property type="match status" value="1"/>
</dbReference>
<keyword evidence="2" id="KW-0813">Transport</keyword>
<gene>
    <name evidence="7" type="ORF">NYR54_09480</name>
</gene>